<feature type="compositionally biased region" description="Low complexity" evidence="1">
    <location>
        <begin position="9"/>
        <end position="35"/>
    </location>
</feature>
<sequence length="226" mass="26913">MPKIYMNQSNNNNNSNNSNNNNSNNNYSNNSNNYDSNKKNMLENNLTNDKIYMNIYVKSILYNILYIKSDLSENKMDHIKVIKRNIKKNHNDAIEENEYINLKKNDICLLYTLCFKKAYLNHMLIFLNMDCLINDNTIIKFKLTLPFPHLFLCKPNSLYLNNFIKIRFPTFQEFINSLKLYNSFNVFHFNSFNILYTTYPTDNKNKILLIIVCDFIKTKNQNNTDQ</sequence>
<dbReference type="KEGG" id="pfd:PFDG_04686"/>
<dbReference type="AlphaFoldDB" id="A0A0L7M5P9"/>
<feature type="non-terminal residue" evidence="2">
    <location>
        <position position="226"/>
    </location>
</feature>
<organism evidence="2 3">
    <name type="scientific">Plasmodium falciparum (isolate Dd2)</name>
    <dbReference type="NCBI Taxonomy" id="57267"/>
    <lineage>
        <taxon>Eukaryota</taxon>
        <taxon>Sar</taxon>
        <taxon>Alveolata</taxon>
        <taxon>Apicomplexa</taxon>
        <taxon>Aconoidasida</taxon>
        <taxon>Haemosporida</taxon>
        <taxon>Plasmodiidae</taxon>
        <taxon>Plasmodium</taxon>
        <taxon>Plasmodium (Laverania)</taxon>
    </lineage>
</organism>
<evidence type="ECO:0000313" key="2">
    <source>
        <dbReference type="EMBL" id="KOB88192.1"/>
    </source>
</evidence>
<dbReference type="EMBL" id="DS016956">
    <property type="protein sequence ID" value="KOB88192.1"/>
    <property type="molecule type" value="Genomic_DNA"/>
</dbReference>
<dbReference type="Proteomes" id="UP000054282">
    <property type="component" value="Unassembled WGS sequence"/>
</dbReference>
<evidence type="ECO:0000313" key="3">
    <source>
        <dbReference type="Proteomes" id="UP000054282"/>
    </source>
</evidence>
<protein>
    <submittedName>
        <fullName evidence="2">Uncharacterized protein</fullName>
    </submittedName>
</protein>
<evidence type="ECO:0000256" key="1">
    <source>
        <dbReference type="SAM" id="MobiDB-lite"/>
    </source>
</evidence>
<feature type="region of interest" description="Disordered" evidence="1">
    <location>
        <begin position="1"/>
        <end position="40"/>
    </location>
</feature>
<name>A0A0L7M5P9_PLAF4</name>
<reference evidence="3" key="2">
    <citation type="submission" date="2006-09" db="EMBL/GenBank/DDBJ databases">
        <title>The genome sequence of Plasmodium falciparum Dd2.</title>
        <authorList>
            <consortium name="The Broad Institute Genome Sequencing Platform"/>
            <person name="Birren B."/>
            <person name="Lander E."/>
            <person name="Galagan J."/>
            <person name="Nusbaum C."/>
            <person name="Devon K."/>
            <person name="Henn M."/>
            <person name="Jaffe D."/>
            <person name="Butler J."/>
            <person name="Alvarez P."/>
            <person name="Gnerre S."/>
            <person name="Grabherr M."/>
            <person name="Kleber M."/>
            <person name="Mauceli E."/>
            <person name="Brockman W."/>
            <person name="MacCallum I.A."/>
            <person name="Rounsley S."/>
            <person name="Young S."/>
            <person name="LaButti K."/>
            <person name="Pushparaj V."/>
            <person name="DeCaprio D."/>
            <person name="Crawford M."/>
            <person name="Koehrsen M."/>
            <person name="Engels R."/>
            <person name="Montgomery P."/>
            <person name="Pearson M."/>
            <person name="Howarth C."/>
            <person name="Larson L."/>
            <person name="Luoma S."/>
            <person name="White J."/>
            <person name="Kodira C."/>
            <person name="Zeng Q."/>
            <person name="O'Leary S."/>
            <person name="Yandava C."/>
            <person name="Alvarado L."/>
            <person name="Wirth D."/>
            <person name="Volkman S."/>
            <person name="Hartl D."/>
        </authorList>
    </citation>
    <scope>NUCLEOTIDE SEQUENCE [LARGE SCALE GENOMIC DNA]</scope>
</reference>
<reference evidence="3" key="1">
    <citation type="submission" date="2006-09" db="EMBL/GenBank/DDBJ databases">
        <title>Annotation of Plasmodium falciparum Dd2.</title>
        <authorList>
            <consortium name="The Broad Institute Genome Sequencing Platform"/>
            <person name="Volkman S.K."/>
            <person name="Neafsey D.E."/>
            <person name="Dash A.P."/>
            <person name="Chitnis C.E."/>
            <person name="Hartl D.L."/>
            <person name="Young S.K."/>
            <person name="Zeng Q."/>
            <person name="Koehrsen M."/>
            <person name="Alvarado L."/>
            <person name="Berlin A."/>
            <person name="Borenstein D."/>
            <person name="Chapman S.B."/>
            <person name="Chen Z."/>
            <person name="Engels R."/>
            <person name="Freedman E."/>
            <person name="Gellesch M."/>
            <person name="Goldberg J."/>
            <person name="Griggs A."/>
            <person name="Gujja S."/>
            <person name="Heilman E.R."/>
            <person name="Heiman D.I."/>
            <person name="Howarth C."/>
            <person name="Jen D."/>
            <person name="Larson L."/>
            <person name="Mehta T."/>
            <person name="Neiman D."/>
            <person name="Park D."/>
            <person name="Pearson M."/>
            <person name="Roberts A."/>
            <person name="Saif S."/>
            <person name="Shea T."/>
            <person name="Shenoy N."/>
            <person name="Sisk P."/>
            <person name="Stolte C."/>
            <person name="Sykes S."/>
            <person name="Walk T."/>
            <person name="White J."/>
            <person name="Yandava C."/>
            <person name="Haas B."/>
            <person name="Henn M.R."/>
            <person name="Nusbaum C."/>
            <person name="Birren B."/>
        </authorList>
    </citation>
    <scope>NUCLEOTIDE SEQUENCE [LARGE SCALE GENOMIC DNA]</scope>
</reference>
<proteinExistence type="predicted"/>
<gene>
    <name evidence="2" type="ORF">PFDG_04686</name>
</gene>
<accession>A0A0L7M5P9</accession>